<gene>
    <name evidence="2" type="ORF">WMSIL1_LOCUS5514</name>
</gene>
<reference evidence="2 3" key="1">
    <citation type="submission" date="2019-07" db="EMBL/GenBank/DDBJ databases">
        <authorList>
            <person name="Jastrzebski P J."/>
            <person name="Paukszto L."/>
            <person name="Jastrzebski P J."/>
        </authorList>
    </citation>
    <scope>NUCLEOTIDE SEQUENCE [LARGE SCALE GENOMIC DNA]</scope>
    <source>
        <strain evidence="2 3">WMS-il1</strain>
    </source>
</reference>
<feature type="non-terminal residue" evidence="2">
    <location>
        <position position="80"/>
    </location>
</feature>
<sequence>MDVDSIDIDEQLAILEEIEGIKNANLVHQIMGGSDGHHSKNVRKHLIDLDSPEEGPSTSYPPKRRKTLIPDIPPAPKRSE</sequence>
<dbReference type="EMBL" id="CABIJS010000177">
    <property type="protein sequence ID" value="VUZ45537.1"/>
    <property type="molecule type" value="Genomic_DNA"/>
</dbReference>
<keyword evidence="3" id="KW-1185">Reference proteome</keyword>
<protein>
    <submittedName>
        <fullName evidence="2">Uncharacterized protein</fullName>
    </submittedName>
</protein>
<accession>A0A564YE28</accession>
<proteinExistence type="predicted"/>
<evidence type="ECO:0000313" key="2">
    <source>
        <dbReference type="EMBL" id="VUZ45537.1"/>
    </source>
</evidence>
<evidence type="ECO:0000313" key="3">
    <source>
        <dbReference type="Proteomes" id="UP000321570"/>
    </source>
</evidence>
<feature type="region of interest" description="Disordered" evidence="1">
    <location>
        <begin position="32"/>
        <end position="80"/>
    </location>
</feature>
<evidence type="ECO:0000256" key="1">
    <source>
        <dbReference type="SAM" id="MobiDB-lite"/>
    </source>
</evidence>
<dbReference type="AlphaFoldDB" id="A0A564YE28"/>
<name>A0A564YE28_HYMDI</name>
<feature type="compositionally biased region" description="Pro residues" evidence="1">
    <location>
        <begin position="71"/>
        <end position="80"/>
    </location>
</feature>
<dbReference type="Proteomes" id="UP000321570">
    <property type="component" value="Unassembled WGS sequence"/>
</dbReference>
<organism evidence="2 3">
    <name type="scientific">Hymenolepis diminuta</name>
    <name type="common">Rat tapeworm</name>
    <dbReference type="NCBI Taxonomy" id="6216"/>
    <lineage>
        <taxon>Eukaryota</taxon>
        <taxon>Metazoa</taxon>
        <taxon>Spiralia</taxon>
        <taxon>Lophotrochozoa</taxon>
        <taxon>Platyhelminthes</taxon>
        <taxon>Cestoda</taxon>
        <taxon>Eucestoda</taxon>
        <taxon>Cyclophyllidea</taxon>
        <taxon>Hymenolepididae</taxon>
        <taxon>Hymenolepis</taxon>
    </lineage>
</organism>